<proteinExistence type="predicted"/>
<gene>
    <name evidence="1" type="ORF">SORDD17_01782</name>
</gene>
<dbReference type="InterPro" id="IPR027417">
    <property type="entry name" value="P-loop_NTPase"/>
</dbReference>
<dbReference type="PATRIC" id="fig|1303.87.peg.2130"/>
<protein>
    <submittedName>
        <fullName evidence="1">FtsK/SpoIIIE family protein</fullName>
    </submittedName>
</protein>
<organism evidence="1 2">
    <name type="scientific">Streptococcus oralis</name>
    <dbReference type="NCBI Taxonomy" id="1303"/>
    <lineage>
        <taxon>Bacteria</taxon>
        <taxon>Bacillati</taxon>
        <taxon>Bacillota</taxon>
        <taxon>Bacilli</taxon>
        <taxon>Lactobacillales</taxon>
        <taxon>Streptococcaceae</taxon>
        <taxon>Streptococcus</taxon>
    </lineage>
</organism>
<dbReference type="Proteomes" id="UP000072989">
    <property type="component" value="Unassembled WGS sequence"/>
</dbReference>
<reference evidence="1 2" key="1">
    <citation type="submission" date="2016-01" db="EMBL/GenBank/DDBJ databases">
        <title>Highly variable Streptococcus oralis are common among viridans streptococci isolated from primates.</title>
        <authorList>
            <person name="Denapaite D."/>
            <person name="Rieger M."/>
            <person name="Koendgen S."/>
            <person name="Brueckner R."/>
            <person name="Ochigava I."/>
            <person name="Kappeler P."/>
            <person name="Maetz-Rensing K."/>
            <person name="Leendertz F."/>
            <person name="Hakenbeck R."/>
        </authorList>
    </citation>
    <scope>NUCLEOTIDE SEQUENCE [LARGE SCALE GENOMIC DNA]</scope>
    <source>
        <strain evidence="1 2">DD17</strain>
    </source>
</reference>
<dbReference type="Gene3D" id="3.40.50.300">
    <property type="entry name" value="P-loop containing nucleotide triphosphate hydrolases"/>
    <property type="match status" value="1"/>
</dbReference>
<dbReference type="SUPFAM" id="SSF52540">
    <property type="entry name" value="P-loop containing nucleoside triphosphate hydrolases"/>
    <property type="match status" value="1"/>
</dbReference>
<dbReference type="AlphaFoldDB" id="A0A139REW8"/>
<evidence type="ECO:0000313" key="1">
    <source>
        <dbReference type="EMBL" id="KXU13258.1"/>
    </source>
</evidence>
<sequence>MLSVTDNDLIFVCDPKRDELQEVCRYNFGLKNVYTTKEQIQNAIFKFKEEMDKRYERKEKERLRQNAFPYTFLIIDEFATLKTFFNKKEWAEIESCLTVISNMGRAANTRVLFISQRPSAELFGDIRDQLSVRILMGNPVNAETYKMALGENRNNSDIITRKFREGFINYDGEIEDFKAPNILFPDEELTS</sequence>
<comment type="caution">
    <text evidence="1">The sequence shown here is derived from an EMBL/GenBank/DDBJ whole genome shotgun (WGS) entry which is preliminary data.</text>
</comment>
<accession>A0A139REW8</accession>
<dbReference type="EMBL" id="LQZE01000377">
    <property type="protein sequence ID" value="KXU13258.1"/>
    <property type="molecule type" value="Genomic_DNA"/>
</dbReference>
<evidence type="ECO:0000313" key="2">
    <source>
        <dbReference type="Proteomes" id="UP000072989"/>
    </source>
</evidence>
<name>A0A139REW8_STROR</name>